<reference evidence="1 2" key="1">
    <citation type="submission" date="2014-11" db="EMBL/GenBank/DDBJ databases">
        <title>Genetic blueprint of the zoonotic pathogen Toxocara canis.</title>
        <authorList>
            <person name="Zhu X.-Q."/>
            <person name="Korhonen P.K."/>
            <person name="Cai H."/>
            <person name="Young N.D."/>
            <person name="Nejsum P."/>
            <person name="von Samson-Himmelstjerna G."/>
            <person name="Boag P.R."/>
            <person name="Tan P."/>
            <person name="Li Q."/>
            <person name="Min J."/>
            <person name="Yang Y."/>
            <person name="Wang X."/>
            <person name="Fang X."/>
            <person name="Hall R.S."/>
            <person name="Hofmann A."/>
            <person name="Sternberg P.W."/>
            <person name="Jex A.R."/>
            <person name="Gasser R.B."/>
        </authorList>
    </citation>
    <scope>NUCLEOTIDE SEQUENCE [LARGE SCALE GENOMIC DNA]</scope>
    <source>
        <strain evidence="1">PN_DK_2014</strain>
    </source>
</reference>
<protein>
    <submittedName>
        <fullName evidence="1">Uncharacterized protein</fullName>
    </submittedName>
</protein>
<proteinExistence type="predicted"/>
<evidence type="ECO:0000313" key="1">
    <source>
        <dbReference type="EMBL" id="KHN72907.1"/>
    </source>
</evidence>
<organism evidence="1 2">
    <name type="scientific">Toxocara canis</name>
    <name type="common">Canine roundworm</name>
    <dbReference type="NCBI Taxonomy" id="6265"/>
    <lineage>
        <taxon>Eukaryota</taxon>
        <taxon>Metazoa</taxon>
        <taxon>Ecdysozoa</taxon>
        <taxon>Nematoda</taxon>
        <taxon>Chromadorea</taxon>
        <taxon>Rhabditida</taxon>
        <taxon>Spirurina</taxon>
        <taxon>Ascaridomorpha</taxon>
        <taxon>Ascaridoidea</taxon>
        <taxon>Toxocaridae</taxon>
        <taxon>Toxocara</taxon>
    </lineage>
</organism>
<evidence type="ECO:0000313" key="2">
    <source>
        <dbReference type="Proteomes" id="UP000031036"/>
    </source>
</evidence>
<dbReference type="AlphaFoldDB" id="A0A0B2UV07"/>
<gene>
    <name evidence="1" type="ORF">Tcan_07737</name>
</gene>
<accession>A0A0B2UV07</accession>
<dbReference type="EMBL" id="JPKZ01003185">
    <property type="protein sequence ID" value="KHN72907.1"/>
    <property type="molecule type" value="Genomic_DNA"/>
</dbReference>
<comment type="caution">
    <text evidence="1">The sequence shown here is derived from an EMBL/GenBank/DDBJ whole genome shotgun (WGS) entry which is preliminary data.</text>
</comment>
<keyword evidence="2" id="KW-1185">Reference proteome</keyword>
<dbReference type="Proteomes" id="UP000031036">
    <property type="component" value="Unassembled WGS sequence"/>
</dbReference>
<sequence>MGIELWKRHRFMEQAATPQTHEQITVFEIYVSVMDVDDLRSKQWYKEGRVQEMMRVHCGQLKQTAPNEQFQRLHIG</sequence>
<name>A0A0B2UV07_TOXCA</name>